<protein>
    <submittedName>
        <fullName evidence="2">Uncharacterized protein</fullName>
    </submittedName>
</protein>
<evidence type="ECO:0000313" key="2">
    <source>
        <dbReference type="WBParaSite" id="ES5_v2.g8307.t1"/>
    </source>
</evidence>
<name>A0AC34GUN0_9BILA</name>
<organism evidence="1 2">
    <name type="scientific">Panagrolaimus sp. ES5</name>
    <dbReference type="NCBI Taxonomy" id="591445"/>
    <lineage>
        <taxon>Eukaryota</taxon>
        <taxon>Metazoa</taxon>
        <taxon>Ecdysozoa</taxon>
        <taxon>Nematoda</taxon>
        <taxon>Chromadorea</taxon>
        <taxon>Rhabditida</taxon>
        <taxon>Tylenchina</taxon>
        <taxon>Panagrolaimomorpha</taxon>
        <taxon>Panagrolaimoidea</taxon>
        <taxon>Panagrolaimidae</taxon>
        <taxon>Panagrolaimus</taxon>
    </lineage>
</organism>
<accession>A0AC34GUN0</accession>
<evidence type="ECO:0000313" key="1">
    <source>
        <dbReference type="Proteomes" id="UP000887579"/>
    </source>
</evidence>
<reference evidence="2" key="1">
    <citation type="submission" date="2022-11" db="UniProtKB">
        <authorList>
            <consortium name="WormBaseParasite"/>
        </authorList>
    </citation>
    <scope>IDENTIFICATION</scope>
</reference>
<proteinExistence type="predicted"/>
<sequence>MWLSDCSDFSDLSTGEILYSLDELQRNGVIDSEVADFLKDNPLPPDDPILLLQYDNPNIVNRENEIYGFLAANGGVPVNSRTFKFATKDLVYLARERMRNSHTWVFYDPLGSAVPGYLLNRPEQYIPLPQAVTISTKLIHFYSDSKFTVDEEYKFFMW</sequence>
<dbReference type="WBParaSite" id="ES5_v2.g8307.t1">
    <property type="protein sequence ID" value="ES5_v2.g8307.t1"/>
    <property type="gene ID" value="ES5_v2.g8307"/>
</dbReference>
<dbReference type="Proteomes" id="UP000887579">
    <property type="component" value="Unplaced"/>
</dbReference>